<accession>A0A1G5V1P4</accession>
<dbReference type="CDD" id="cd00093">
    <property type="entry name" value="HTH_XRE"/>
    <property type="match status" value="1"/>
</dbReference>
<dbReference type="Pfam" id="PF07022">
    <property type="entry name" value="Phage_CI_repr"/>
    <property type="match status" value="1"/>
</dbReference>
<dbReference type="GO" id="GO:0045892">
    <property type="term" value="P:negative regulation of DNA-templated transcription"/>
    <property type="evidence" value="ECO:0007669"/>
    <property type="project" value="InterPro"/>
</dbReference>
<dbReference type="InterPro" id="IPR001387">
    <property type="entry name" value="Cro/C1-type_HTH"/>
</dbReference>
<dbReference type="GO" id="GO:0003677">
    <property type="term" value="F:DNA binding"/>
    <property type="evidence" value="ECO:0007669"/>
    <property type="project" value="UniProtKB-KW"/>
</dbReference>
<evidence type="ECO:0000259" key="4">
    <source>
        <dbReference type="PROSITE" id="PS50943"/>
    </source>
</evidence>
<dbReference type="PANTHER" id="PTHR40661:SF3">
    <property type="entry name" value="FELS-1 PROPHAGE TRANSCRIPTIONAL REGULATOR"/>
    <property type="match status" value="1"/>
</dbReference>
<dbReference type="STRING" id="1165689.SAMN02927914_00157"/>
<dbReference type="OrthoDB" id="528805at2"/>
<dbReference type="Pfam" id="PF00717">
    <property type="entry name" value="Peptidase_S24"/>
    <property type="match status" value="1"/>
</dbReference>
<dbReference type="EMBL" id="FMXM01000002">
    <property type="protein sequence ID" value="SDA39538.1"/>
    <property type="molecule type" value="Genomic_DNA"/>
</dbReference>
<dbReference type="SUPFAM" id="SSF51306">
    <property type="entry name" value="LexA/Signal peptidase"/>
    <property type="match status" value="1"/>
</dbReference>
<evidence type="ECO:0000256" key="1">
    <source>
        <dbReference type="ARBA" id="ARBA00023015"/>
    </source>
</evidence>
<evidence type="ECO:0000256" key="2">
    <source>
        <dbReference type="ARBA" id="ARBA00023125"/>
    </source>
</evidence>
<protein>
    <submittedName>
        <fullName evidence="5">Phage repressor protein C, contains Cro/C1-type HTH and peptisase s24 domains</fullName>
    </submittedName>
</protein>
<feature type="domain" description="HTH cro/C1-type" evidence="4">
    <location>
        <begin position="21"/>
        <end position="61"/>
    </location>
</feature>
<dbReference type="InterPro" id="IPR039418">
    <property type="entry name" value="LexA-like"/>
</dbReference>
<evidence type="ECO:0000313" key="5">
    <source>
        <dbReference type="EMBL" id="SDA39538.1"/>
    </source>
</evidence>
<dbReference type="SUPFAM" id="SSF47413">
    <property type="entry name" value="lambda repressor-like DNA-binding domains"/>
    <property type="match status" value="1"/>
</dbReference>
<dbReference type="Gene3D" id="1.10.260.40">
    <property type="entry name" value="lambda repressor-like DNA-binding domains"/>
    <property type="match status" value="1"/>
</dbReference>
<evidence type="ECO:0000313" key="6">
    <source>
        <dbReference type="Proteomes" id="UP000198588"/>
    </source>
</evidence>
<name>A0A1G5V1P4_9HYPH</name>
<proteinExistence type="predicted"/>
<gene>
    <name evidence="5" type="ORF">SAMN02927914_00157</name>
</gene>
<dbReference type="PANTHER" id="PTHR40661">
    <property type="match status" value="1"/>
</dbReference>
<dbReference type="InterPro" id="IPR010982">
    <property type="entry name" value="Lambda_DNA-bd_dom_sf"/>
</dbReference>
<sequence length="225" mass="24738">MTQTTFHERLSLAMAGESAHAFAKRAGLSDSSFRQYLQGSMPGLDNLVLIANAAEVSLDWLALGRGEMRPVNGKAPAPMMTAGEAPHGFVNVPKIEIRPSAGAGSLDLYEESEPDIFAFREEWLRRIGVSPKFARLMVAKGDSMRETINDGDLMIVDVSIREFIDEAIYVLVYGGLVRLKRLQMLRSGLLLLKSDNPHYQTEEVPLAEQPELIIGGRVRWAGGAI</sequence>
<dbReference type="Proteomes" id="UP000198588">
    <property type="component" value="Unassembled WGS sequence"/>
</dbReference>
<organism evidence="5 6">
    <name type="scientific">Mesorhizobium qingshengii</name>
    <dbReference type="NCBI Taxonomy" id="1165689"/>
    <lineage>
        <taxon>Bacteria</taxon>
        <taxon>Pseudomonadati</taxon>
        <taxon>Pseudomonadota</taxon>
        <taxon>Alphaproteobacteria</taxon>
        <taxon>Hyphomicrobiales</taxon>
        <taxon>Phyllobacteriaceae</taxon>
        <taxon>Mesorhizobium</taxon>
    </lineage>
</organism>
<dbReference type="PROSITE" id="PS50943">
    <property type="entry name" value="HTH_CROC1"/>
    <property type="match status" value="1"/>
</dbReference>
<dbReference type="InterPro" id="IPR036286">
    <property type="entry name" value="LexA/Signal_pep-like_sf"/>
</dbReference>
<dbReference type="CDD" id="cd06529">
    <property type="entry name" value="S24_LexA-like"/>
    <property type="match status" value="1"/>
</dbReference>
<dbReference type="InterPro" id="IPR015927">
    <property type="entry name" value="Peptidase_S24_S26A/B/C"/>
</dbReference>
<evidence type="ECO:0000256" key="3">
    <source>
        <dbReference type="ARBA" id="ARBA00023163"/>
    </source>
</evidence>
<keyword evidence="2" id="KW-0238">DNA-binding</keyword>
<keyword evidence="3" id="KW-0804">Transcription</keyword>
<dbReference type="AlphaFoldDB" id="A0A1G5V1P4"/>
<reference evidence="5 6" key="1">
    <citation type="submission" date="2016-10" db="EMBL/GenBank/DDBJ databases">
        <authorList>
            <person name="de Groot N.N."/>
        </authorList>
    </citation>
    <scope>NUCLEOTIDE SEQUENCE [LARGE SCALE GENOMIC DNA]</scope>
    <source>
        <strain evidence="5 6">CGMCC 1.12097</strain>
    </source>
</reference>
<keyword evidence="1" id="KW-0805">Transcription regulation</keyword>
<dbReference type="InterPro" id="IPR010744">
    <property type="entry name" value="Phage_CI_N"/>
</dbReference>
<dbReference type="Gene3D" id="2.10.109.10">
    <property type="entry name" value="Umud Fragment, subunit A"/>
    <property type="match status" value="1"/>
</dbReference>